<evidence type="ECO:0000259" key="6">
    <source>
        <dbReference type="Pfam" id="PF04542"/>
    </source>
</evidence>
<dbReference type="AlphaFoldDB" id="A0A261S2Q4"/>
<dbReference type="SUPFAM" id="SSF88659">
    <property type="entry name" value="Sigma3 and sigma4 domains of RNA polymerase sigma factors"/>
    <property type="match status" value="1"/>
</dbReference>
<dbReference type="PANTHER" id="PTHR43133">
    <property type="entry name" value="RNA POLYMERASE ECF-TYPE SIGMA FACTO"/>
    <property type="match status" value="1"/>
</dbReference>
<evidence type="ECO:0000256" key="5">
    <source>
        <dbReference type="SAM" id="MobiDB-lite"/>
    </source>
</evidence>
<keyword evidence="2" id="KW-0805">Transcription regulation</keyword>
<dbReference type="InterPro" id="IPR013325">
    <property type="entry name" value="RNA_pol_sigma_r2"/>
</dbReference>
<dbReference type="GO" id="GO:0006352">
    <property type="term" value="P:DNA-templated transcription initiation"/>
    <property type="evidence" value="ECO:0007669"/>
    <property type="project" value="InterPro"/>
</dbReference>
<comment type="caution">
    <text evidence="8">The sequence shown here is derived from an EMBL/GenBank/DDBJ whole genome shotgun (WGS) entry which is preliminary data.</text>
</comment>
<dbReference type="InterPro" id="IPR013324">
    <property type="entry name" value="RNA_pol_sigma_r3/r4-like"/>
</dbReference>
<evidence type="ECO:0000256" key="3">
    <source>
        <dbReference type="ARBA" id="ARBA00023082"/>
    </source>
</evidence>
<proteinExistence type="inferred from homology"/>
<dbReference type="InterPro" id="IPR013249">
    <property type="entry name" value="RNA_pol_sigma70_r4_t2"/>
</dbReference>
<keyword evidence="3" id="KW-0731">Sigma factor</keyword>
<dbReference type="NCBIfam" id="TIGR02937">
    <property type="entry name" value="sigma70-ECF"/>
    <property type="match status" value="1"/>
</dbReference>
<sequence>MLERYYRELLGFLARAVKDRDTAADLAQESYARVLAARQGGQLVQNSRALLYQIARNLVIDHQRHADVRASVEVPDAQAEADAAYASRNSEPETAVSAQQGVAALAAAIDSLPPRCREAFMLNRFDGMTYAQVARHMGVSVKAVEQHIKHALDACERRRAQAAGARQAPAVVRRKLSRSRHD</sequence>
<dbReference type="RefSeq" id="WP_094855484.1">
    <property type="nucleotide sequence ID" value="NZ_NEVM01000005.1"/>
</dbReference>
<keyword evidence="9" id="KW-1185">Reference proteome</keyword>
<dbReference type="OrthoDB" id="9783733at2"/>
<dbReference type="InterPro" id="IPR036388">
    <property type="entry name" value="WH-like_DNA-bd_sf"/>
</dbReference>
<dbReference type="Proteomes" id="UP000216020">
    <property type="component" value="Unassembled WGS sequence"/>
</dbReference>
<feature type="domain" description="RNA polymerase sigma factor 70 region 4 type 2" evidence="7">
    <location>
        <begin position="104"/>
        <end position="155"/>
    </location>
</feature>
<name>A0A261S2Q4_9BORD</name>
<comment type="similarity">
    <text evidence="1">Belongs to the sigma-70 factor family. ECF subfamily.</text>
</comment>
<evidence type="ECO:0000256" key="1">
    <source>
        <dbReference type="ARBA" id="ARBA00010641"/>
    </source>
</evidence>
<dbReference type="PANTHER" id="PTHR43133:SF63">
    <property type="entry name" value="RNA POLYMERASE SIGMA FACTOR FECI-RELATED"/>
    <property type="match status" value="1"/>
</dbReference>
<dbReference type="Pfam" id="PF08281">
    <property type="entry name" value="Sigma70_r4_2"/>
    <property type="match status" value="1"/>
</dbReference>
<evidence type="ECO:0000256" key="2">
    <source>
        <dbReference type="ARBA" id="ARBA00023015"/>
    </source>
</evidence>
<reference evidence="9" key="1">
    <citation type="submission" date="2017-05" db="EMBL/GenBank/DDBJ databases">
        <title>Complete and WGS of Bordetella genogroups.</title>
        <authorList>
            <person name="Spilker T."/>
            <person name="Lipuma J."/>
        </authorList>
    </citation>
    <scope>NUCLEOTIDE SEQUENCE [LARGE SCALE GENOMIC DNA]</scope>
    <source>
        <strain evidence="9">AU16122</strain>
    </source>
</reference>
<dbReference type="Gene3D" id="1.10.1740.10">
    <property type="match status" value="1"/>
</dbReference>
<feature type="region of interest" description="Disordered" evidence="5">
    <location>
        <begin position="163"/>
        <end position="182"/>
    </location>
</feature>
<organism evidence="8 9">
    <name type="scientific">Bordetella genomosp. 10</name>
    <dbReference type="NCBI Taxonomy" id="1416804"/>
    <lineage>
        <taxon>Bacteria</taxon>
        <taxon>Pseudomonadati</taxon>
        <taxon>Pseudomonadota</taxon>
        <taxon>Betaproteobacteria</taxon>
        <taxon>Burkholderiales</taxon>
        <taxon>Alcaligenaceae</taxon>
        <taxon>Bordetella</taxon>
    </lineage>
</organism>
<dbReference type="GO" id="GO:0016987">
    <property type="term" value="F:sigma factor activity"/>
    <property type="evidence" value="ECO:0007669"/>
    <property type="project" value="UniProtKB-KW"/>
</dbReference>
<dbReference type="InterPro" id="IPR007627">
    <property type="entry name" value="RNA_pol_sigma70_r2"/>
</dbReference>
<dbReference type="InterPro" id="IPR039425">
    <property type="entry name" value="RNA_pol_sigma-70-like"/>
</dbReference>
<evidence type="ECO:0000313" key="9">
    <source>
        <dbReference type="Proteomes" id="UP000216020"/>
    </source>
</evidence>
<dbReference type="EMBL" id="NEVM01000005">
    <property type="protein sequence ID" value="OZI31070.1"/>
    <property type="molecule type" value="Genomic_DNA"/>
</dbReference>
<gene>
    <name evidence="8" type="ORF">CAL29_24335</name>
</gene>
<accession>A0A261S2Q4</accession>
<feature type="domain" description="RNA polymerase sigma-70 region 2" evidence="6">
    <location>
        <begin position="2"/>
        <end position="66"/>
    </location>
</feature>
<dbReference type="SUPFAM" id="SSF88946">
    <property type="entry name" value="Sigma2 domain of RNA polymerase sigma factors"/>
    <property type="match status" value="1"/>
</dbReference>
<keyword evidence="4" id="KW-0804">Transcription</keyword>
<dbReference type="CDD" id="cd06171">
    <property type="entry name" value="Sigma70_r4"/>
    <property type="match status" value="1"/>
</dbReference>
<dbReference type="Gene3D" id="1.10.10.10">
    <property type="entry name" value="Winged helix-like DNA-binding domain superfamily/Winged helix DNA-binding domain"/>
    <property type="match status" value="1"/>
</dbReference>
<evidence type="ECO:0000256" key="4">
    <source>
        <dbReference type="ARBA" id="ARBA00023163"/>
    </source>
</evidence>
<protein>
    <submittedName>
        <fullName evidence="8">RNA polymerase subunit sigma</fullName>
    </submittedName>
</protein>
<dbReference type="GO" id="GO:0003677">
    <property type="term" value="F:DNA binding"/>
    <property type="evidence" value="ECO:0007669"/>
    <property type="project" value="InterPro"/>
</dbReference>
<dbReference type="InterPro" id="IPR014284">
    <property type="entry name" value="RNA_pol_sigma-70_dom"/>
</dbReference>
<feature type="compositionally biased region" description="Basic residues" evidence="5">
    <location>
        <begin position="172"/>
        <end position="182"/>
    </location>
</feature>
<evidence type="ECO:0000313" key="8">
    <source>
        <dbReference type="EMBL" id="OZI31070.1"/>
    </source>
</evidence>
<dbReference type="Pfam" id="PF04542">
    <property type="entry name" value="Sigma70_r2"/>
    <property type="match status" value="1"/>
</dbReference>
<evidence type="ECO:0000259" key="7">
    <source>
        <dbReference type="Pfam" id="PF08281"/>
    </source>
</evidence>